<dbReference type="Proteomes" id="UP001152485">
    <property type="component" value="Unassembled WGS sequence"/>
</dbReference>
<accession>A0A9W4R527</accession>
<evidence type="ECO:0000313" key="3">
    <source>
        <dbReference type="Proteomes" id="UP001152467"/>
    </source>
</evidence>
<reference evidence="2 4" key="1">
    <citation type="submission" date="2022-07" db="EMBL/GenBank/DDBJ databases">
        <authorList>
            <person name="Criscuolo A."/>
        </authorList>
    </citation>
    <scope>NUCLEOTIDE SEQUENCE</scope>
    <source>
        <strain evidence="4">CIP 111951</strain>
        <strain evidence="2">CIP111854</strain>
        <strain evidence="1">CIP111951</strain>
    </source>
</reference>
<proteinExistence type="predicted"/>
<gene>
    <name evidence="2" type="ORF">PSECIP111854_03970</name>
    <name evidence="1" type="ORF">PSECIP111951_03012</name>
</gene>
<dbReference type="Proteomes" id="UP001152467">
    <property type="component" value="Unassembled WGS sequence"/>
</dbReference>
<comment type="caution">
    <text evidence="2">The sequence shown here is derived from an EMBL/GenBank/DDBJ whole genome shotgun (WGS) entry which is preliminary data.</text>
</comment>
<evidence type="ECO:0000313" key="4">
    <source>
        <dbReference type="Proteomes" id="UP001152485"/>
    </source>
</evidence>
<evidence type="ECO:0000313" key="2">
    <source>
        <dbReference type="EMBL" id="CAH9066844.1"/>
    </source>
</evidence>
<keyword evidence="3" id="KW-1185">Reference proteome</keyword>
<dbReference type="RefSeq" id="WP_261594309.1">
    <property type="nucleotide sequence ID" value="NZ_CAMAPC010000026.1"/>
</dbReference>
<organism evidence="2 3">
    <name type="scientific">Pseudoalteromonas holothuriae</name>
    <dbReference type="NCBI Taxonomy" id="2963714"/>
    <lineage>
        <taxon>Bacteria</taxon>
        <taxon>Pseudomonadati</taxon>
        <taxon>Pseudomonadota</taxon>
        <taxon>Gammaproteobacteria</taxon>
        <taxon>Alteromonadales</taxon>
        <taxon>Pseudoalteromonadaceae</taxon>
        <taxon>Pseudoalteromonas</taxon>
    </lineage>
</organism>
<sequence>MKSWIPRGGEFAAKLQNTAKPIAGTALAELMPDYVKNWLAQARLLYGVPFEYQVCDEHYLPVESMRFFYIDRNWTDALIDGALSIGTTSRDLLFKRTNIRDIQQTLDELEKTVRSGLRGVKPPQELSSDLISGFLLRSAVVSGYPGMDIKGYVDKARTQTLPILRIERLAPDILVCLFSGKPADVALQQPPEGLHFGVRQLDASKDVYSVILRQVSGDKVGLQFEPSQQADVSFRKNADGVLDISASVKSIGDKLLSLHQQLPSNVLDSSGFAIQMVRASGLQQFTTGVLPTQGNRE</sequence>
<dbReference type="AlphaFoldDB" id="A0A9W4R527"/>
<protein>
    <submittedName>
        <fullName evidence="2">Uncharacterized protein</fullName>
    </submittedName>
</protein>
<evidence type="ECO:0000313" key="1">
    <source>
        <dbReference type="EMBL" id="CAH9063963.1"/>
    </source>
</evidence>
<dbReference type="EMBL" id="CAMAPC010000026">
    <property type="protein sequence ID" value="CAH9066844.1"/>
    <property type="molecule type" value="Genomic_DNA"/>
</dbReference>
<name>A0A9W4R527_9GAMM</name>
<dbReference type="EMBL" id="CAMAPD010000015">
    <property type="protein sequence ID" value="CAH9063963.1"/>
    <property type="molecule type" value="Genomic_DNA"/>
</dbReference>